<dbReference type="OrthoDB" id="5985978at2759"/>
<dbReference type="AlphaFoldDB" id="A0A6S7FJ42"/>
<sequence length="222" mass="24754">MARATDKLSEISNFLASENMRVKYVRRGVIRVVKMGEFKTLCKGSQYPSIPGIPGNPGRDGIPGSRGPAGAKGEPGERGDDYVDLVKSNWKQCVWKRNDGKDTGLIQNCIFNKKYDNTSLRVFYAGSLNSYGSSVCNRWYFTFDGAECTKPATIEGVIWVGSTQVYPYRDRHIEGYCNQVPKGHIRVGFWIGKCHSHSLGNGYTGWYSISRIVIEEVPPPQA</sequence>
<dbReference type="Pfam" id="PF25815">
    <property type="entry name" value="CTHRC1_C"/>
    <property type="match status" value="1"/>
</dbReference>
<evidence type="ECO:0000259" key="1">
    <source>
        <dbReference type="Pfam" id="PF25815"/>
    </source>
</evidence>
<accession>A0A6S7FJ42</accession>
<keyword evidence="3" id="KW-1185">Reference proteome</keyword>
<gene>
    <name evidence="2" type="ORF">PACLA_8A082438</name>
</gene>
<name>A0A6S7FJ42_PARCT</name>
<protein>
    <recommendedName>
        <fullName evidence="1">CTHRC1 C-terminal domain-containing protein</fullName>
    </recommendedName>
</protein>
<feature type="domain" description="CTHRC1 C-terminal" evidence="1">
    <location>
        <begin position="87"/>
        <end position="214"/>
    </location>
</feature>
<comment type="caution">
    <text evidence="2">The sequence shown here is derived from an EMBL/GenBank/DDBJ whole genome shotgun (WGS) entry which is preliminary data.</text>
</comment>
<dbReference type="Gene3D" id="1.20.5.320">
    <property type="entry name" value="6-Phosphogluconate Dehydrogenase, domain 3"/>
    <property type="match status" value="1"/>
</dbReference>
<evidence type="ECO:0000313" key="3">
    <source>
        <dbReference type="Proteomes" id="UP001152795"/>
    </source>
</evidence>
<reference evidence="2" key="1">
    <citation type="submission" date="2020-04" db="EMBL/GenBank/DDBJ databases">
        <authorList>
            <person name="Alioto T."/>
            <person name="Alioto T."/>
            <person name="Gomez Garrido J."/>
        </authorList>
    </citation>
    <scope>NUCLEOTIDE SEQUENCE</scope>
    <source>
        <strain evidence="2">A484AB</strain>
    </source>
</reference>
<dbReference type="InterPro" id="IPR057873">
    <property type="entry name" value="CTHRC1_C"/>
</dbReference>
<dbReference type="EMBL" id="CACRXK020000220">
    <property type="protein sequence ID" value="CAB3979695.1"/>
    <property type="molecule type" value="Genomic_DNA"/>
</dbReference>
<organism evidence="2 3">
    <name type="scientific">Paramuricea clavata</name>
    <name type="common">Red gorgonian</name>
    <name type="synonym">Violescent sea-whip</name>
    <dbReference type="NCBI Taxonomy" id="317549"/>
    <lineage>
        <taxon>Eukaryota</taxon>
        <taxon>Metazoa</taxon>
        <taxon>Cnidaria</taxon>
        <taxon>Anthozoa</taxon>
        <taxon>Octocorallia</taxon>
        <taxon>Malacalcyonacea</taxon>
        <taxon>Plexauridae</taxon>
        <taxon>Paramuricea</taxon>
    </lineage>
</organism>
<proteinExistence type="predicted"/>
<dbReference type="Proteomes" id="UP001152795">
    <property type="component" value="Unassembled WGS sequence"/>
</dbReference>
<evidence type="ECO:0000313" key="2">
    <source>
        <dbReference type="EMBL" id="CAB3979695.1"/>
    </source>
</evidence>